<organism evidence="2 3">
    <name type="scientific">Streptomyces marianii</name>
    <dbReference type="NCBI Taxonomy" id="1817406"/>
    <lineage>
        <taxon>Bacteria</taxon>
        <taxon>Bacillati</taxon>
        <taxon>Actinomycetota</taxon>
        <taxon>Actinomycetes</taxon>
        <taxon>Kitasatosporales</taxon>
        <taxon>Streptomycetaceae</taxon>
        <taxon>Streptomyces</taxon>
    </lineage>
</organism>
<keyword evidence="3" id="KW-1185">Reference proteome</keyword>
<dbReference type="RefSeq" id="WP_138055122.1">
    <property type="nucleotide sequence ID" value="NZ_VAWE01000001.1"/>
</dbReference>
<evidence type="ECO:0000313" key="2">
    <source>
        <dbReference type="EMBL" id="TLQ45794.1"/>
    </source>
</evidence>
<reference evidence="2 3" key="1">
    <citation type="submission" date="2019-05" db="EMBL/GenBank/DDBJ databases">
        <title>Streptomyces marianii sp. nov., a novel marine actinomycete from southern coast of India.</title>
        <authorList>
            <person name="Iniyan A.M."/>
            <person name="Wink J."/>
            <person name="Ramprasad E."/>
            <person name="Ramana C.V."/>
            <person name="Bunk B."/>
            <person name="Sproer C."/>
            <person name="Joseph F.-J.R.S."/>
            <person name="Vincent S.G.P."/>
        </authorList>
    </citation>
    <scope>NUCLEOTIDE SEQUENCE [LARGE SCALE GENOMIC DNA]</scope>
    <source>
        <strain evidence="2 3">ICN19</strain>
    </source>
</reference>
<protein>
    <submittedName>
        <fullName evidence="2">Helix-turn-helix domain-containing protein</fullName>
    </submittedName>
</protein>
<feature type="region of interest" description="Disordered" evidence="1">
    <location>
        <begin position="67"/>
        <end position="89"/>
    </location>
</feature>
<dbReference type="AlphaFoldDB" id="A0A5R9ECJ0"/>
<gene>
    <name evidence="2" type="ORF">FEF34_24860</name>
</gene>
<evidence type="ECO:0000256" key="1">
    <source>
        <dbReference type="SAM" id="MobiDB-lite"/>
    </source>
</evidence>
<proteinExistence type="predicted"/>
<sequence length="89" mass="10187">MSRRYTYPEAAERLRVEERWLRRNIRRLPHSKKGRVVTFSDEDLDRIDALHHHEPTSSPLATLPVPAPGTHPMAHLKPLPPRGAAVRIG</sequence>
<comment type="caution">
    <text evidence="2">The sequence shown here is derived from an EMBL/GenBank/DDBJ whole genome shotgun (WGS) entry which is preliminary data.</text>
</comment>
<dbReference type="EMBL" id="VAWE01000001">
    <property type="protein sequence ID" value="TLQ45794.1"/>
    <property type="molecule type" value="Genomic_DNA"/>
</dbReference>
<evidence type="ECO:0000313" key="3">
    <source>
        <dbReference type="Proteomes" id="UP000305921"/>
    </source>
</evidence>
<accession>A0A5R9ECJ0</accession>
<dbReference type="OrthoDB" id="4251376at2"/>
<name>A0A5R9ECJ0_9ACTN</name>
<dbReference type="Proteomes" id="UP000305921">
    <property type="component" value="Unassembled WGS sequence"/>
</dbReference>